<evidence type="ECO:0000313" key="1">
    <source>
        <dbReference type="EMBL" id="KAJ2795217.1"/>
    </source>
</evidence>
<dbReference type="Proteomes" id="UP001140087">
    <property type="component" value="Unassembled WGS sequence"/>
</dbReference>
<organism evidence="1 2">
    <name type="scientific">Coemansia helicoidea</name>
    <dbReference type="NCBI Taxonomy" id="1286919"/>
    <lineage>
        <taxon>Eukaryota</taxon>
        <taxon>Fungi</taxon>
        <taxon>Fungi incertae sedis</taxon>
        <taxon>Zoopagomycota</taxon>
        <taxon>Kickxellomycotina</taxon>
        <taxon>Kickxellomycetes</taxon>
        <taxon>Kickxellales</taxon>
        <taxon>Kickxellaceae</taxon>
        <taxon>Coemansia</taxon>
    </lineage>
</organism>
<name>A0ACC1KTP0_9FUNG</name>
<comment type="caution">
    <text evidence="1">The sequence shown here is derived from an EMBL/GenBank/DDBJ whole genome shotgun (WGS) entry which is preliminary data.</text>
</comment>
<gene>
    <name evidence="1" type="ORF">H4R21_005199</name>
</gene>
<dbReference type="EMBL" id="JANBUN010002236">
    <property type="protein sequence ID" value="KAJ2795217.1"/>
    <property type="molecule type" value="Genomic_DNA"/>
</dbReference>
<proteinExistence type="predicted"/>
<keyword evidence="2" id="KW-1185">Reference proteome</keyword>
<accession>A0ACC1KTP0</accession>
<evidence type="ECO:0000313" key="2">
    <source>
        <dbReference type="Proteomes" id="UP001140087"/>
    </source>
</evidence>
<reference evidence="1" key="1">
    <citation type="submission" date="2022-07" db="EMBL/GenBank/DDBJ databases">
        <title>Phylogenomic reconstructions and comparative analyses of Kickxellomycotina fungi.</title>
        <authorList>
            <person name="Reynolds N.K."/>
            <person name="Stajich J.E."/>
            <person name="Barry K."/>
            <person name="Grigoriev I.V."/>
            <person name="Crous P."/>
            <person name="Smith M.E."/>
        </authorList>
    </citation>
    <scope>NUCLEOTIDE SEQUENCE</scope>
    <source>
        <strain evidence="1">BCRC 34780</strain>
    </source>
</reference>
<sequence length="392" mass="42105">MANYRIRVSIRVARPNVRIYAHCACRPTTRTTTPAAAAESATSTEPVAVPLPAAVEPTAADEPAAVEPTTALDEPVAADEPVAVGETAGVVETATPEPEAEPTVPLSVVKELERRLHAAEAAREAAERDTAVGARYIAELEAFVERLYRRLDATADKPVAPAEEPAADEEPVALDEPVADENATAIKEPAAANLADAHHNPAAAFSGAFDDAMAESSDASGDLADELTGADTSWPDAAGSGPDDDDDDARPSSQRRGSASTLVASDDHTSLRRYDDVCKPAPDKGKGRTVDEDLLEHISFEDAVAAARLQKPEVLLERRRSCDEELSQIEAKISEQLERLNDKWDLSNRQEYLWHCALFDKLDELRLRSTVVSHEQLVYDSALGTFGPEPCL</sequence>
<protein>
    <submittedName>
        <fullName evidence="1">Uncharacterized protein</fullName>
    </submittedName>
</protein>